<gene>
    <name evidence="3" type="ORF">F8388_025719</name>
    <name evidence="2" type="ORF">G4B88_023179</name>
</gene>
<evidence type="ECO:0000259" key="1">
    <source>
        <dbReference type="Pfam" id="PF00004"/>
    </source>
</evidence>
<protein>
    <recommendedName>
        <fullName evidence="1">ATPase AAA-type core domain-containing protein</fullName>
    </recommendedName>
</protein>
<evidence type="ECO:0000313" key="3">
    <source>
        <dbReference type="EMBL" id="KAF4367301.1"/>
    </source>
</evidence>
<dbReference type="Gene3D" id="3.40.50.300">
    <property type="entry name" value="P-loop containing nucleotide triphosphate hydrolases"/>
    <property type="match status" value="1"/>
</dbReference>
<dbReference type="InterPro" id="IPR003959">
    <property type="entry name" value="ATPase_AAA_core"/>
</dbReference>
<organism evidence="2 5">
    <name type="scientific">Cannabis sativa</name>
    <name type="common">Hemp</name>
    <name type="synonym">Marijuana</name>
    <dbReference type="NCBI Taxonomy" id="3483"/>
    <lineage>
        <taxon>Eukaryota</taxon>
        <taxon>Viridiplantae</taxon>
        <taxon>Streptophyta</taxon>
        <taxon>Embryophyta</taxon>
        <taxon>Tracheophyta</taxon>
        <taxon>Spermatophyta</taxon>
        <taxon>Magnoliopsida</taxon>
        <taxon>eudicotyledons</taxon>
        <taxon>Gunneridae</taxon>
        <taxon>Pentapetalae</taxon>
        <taxon>rosids</taxon>
        <taxon>fabids</taxon>
        <taxon>Rosales</taxon>
        <taxon>Cannabaceae</taxon>
        <taxon>Cannabis</taxon>
    </lineage>
</organism>
<dbReference type="EMBL" id="JAATIQ010000401">
    <property type="protein sequence ID" value="KAF4357721.1"/>
    <property type="molecule type" value="Genomic_DNA"/>
</dbReference>
<evidence type="ECO:0000313" key="4">
    <source>
        <dbReference type="Proteomes" id="UP000525078"/>
    </source>
</evidence>
<dbReference type="Pfam" id="PF00004">
    <property type="entry name" value="AAA"/>
    <property type="match status" value="1"/>
</dbReference>
<name>A0A7J6EH85_CANSA</name>
<reference evidence="4 5" key="1">
    <citation type="journal article" date="2020" name="bioRxiv">
        <title>Sequence and annotation of 42 cannabis genomes reveals extensive copy number variation in cannabinoid synthesis and pathogen resistance genes.</title>
        <authorList>
            <person name="Mckernan K.J."/>
            <person name="Helbert Y."/>
            <person name="Kane L.T."/>
            <person name="Ebling H."/>
            <person name="Zhang L."/>
            <person name="Liu B."/>
            <person name="Eaton Z."/>
            <person name="Mclaughlin S."/>
            <person name="Kingan S."/>
            <person name="Baybayan P."/>
            <person name="Concepcion G."/>
            <person name="Jordan M."/>
            <person name="Riva A."/>
            <person name="Barbazuk W."/>
            <person name="Harkins T."/>
        </authorList>
    </citation>
    <scope>NUCLEOTIDE SEQUENCE [LARGE SCALE GENOMIC DNA]</scope>
    <source>
        <strain evidence="4 5">cv. Jamaican Lion 4</strain>
        <strain evidence="2">Father</strain>
        <strain evidence="3">Mother</strain>
        <tissue evidence="2">Leaf</tissue>
    </source>
</reference>
<dbReference type="GO" id="GO:0009507">
    <property type="term" value="C:chloroplast"/>
    <property type="evidence" value="ECO:0007669"/>
    <property type="project" value="TreeGrafter"/>
</dbReference>
<comment type="caution">
    <text evidence="2">The sequence shown here is derived from an EMBL/GenBank/DDBJ whole genome shotgun (WGS) entry which is preliminary data.</text>
</comment>
<dbReference type="Proteomes" id="UP000583929">
    <property type="component" value="Unassembled WGS sequence"/>
</dbReference>
<evidence type="ECO:0000313" key="5">
    <source>
        <dbReference type="Proteomes" id="UP000583929"/>
    </source>
</evidence>
<proteinExistence type="predicted"/>
<dbReference type="GO" id="GO:0005524">
    <property type="term" value="F:ATP binding"/>
    <property type="evidence" value="ECO:0007669"/>
    <property type="project" value="InterPro"/>
</dbReference>
<dbReference type="PANTHER" id="PTHR23076:SF97">
    <property type="entry name" value="ATP-DEPENDENT ZINC METALLOPROTEASE YME1L1"/>
    <property type="match status" value="1"/>
</dbReference>
<dbReference type="SUPFAM" id="SSF52540">
    <property type="entry name" value="P-loop containing nucleoside triphosphate hydrolases"/>
    <property type="match status" value="1"/>
</dbReference>
<dbReference type="InterPro" id="IPR027417">
    <property type="entry name" value="P-loop_NTPase"/>
</dbReference>
<dbReference type="GO" id="GO:0016887">
    <property type="term" value="F:ATP hydrolysis activity"/>
    <property type="evidence" value="ECO:0007669"/>
    <property type="project" value="InterPro"/>
</dbReference>
<feature type="domain" description="ATPase AAA-type core" evidence="1">
    <location>
        <begin position="331"/>
        <end position="395"/>
    </location>
</feature>
<dbReference type="GO" id="GO:0004176">
    <property type="term" value="F:ATP-dependent peptidase activity"/>
    <property type="evidence" value="ECO:0007669"/>
    <property type="project" value="TreeGrafter"/>
</dbReference>
<dbReference type="GO" id="GO:0006508">
    <property type="term" value="P:proteolysis"/>
    <property type="evidence" value="ECO:0007669"/>
    <property type="project" value="TreeGrafter"/>
</dbReference>
<dbReference type="Gene3D" id="1.10.8.60">
    <property type="match status" value="1"/>
</dbReference>
<dbReference type="GO" id="GO:0045037">
    <property type="term" value="P:protein import into chloroplast stroma"/>
    <property type="evidence" value="ECO:0007669"/>
    <property type="project" value="TreeGrafter"/>
</dbReference>
<sequence length="820" mass="91521">MVAYKLFDCGKHDQQASEVVTNKATTISDLGVVTRMLPAIHHDMELQHISFESVSSPPVPEKTHCTADNFRWPAMVKEEPSLLITKEPVPGASCLMTAHCRRQLENSKLSNCSFQPYQVRPNPLGYFLNLALMFSSFTRAIISHQINHKPNSFNYIIDWAHLSKEYPRNGLVTWDPGETHLSILLGLDSTKQKQVLLEENPHVSFSYTLPCFLNVITSSSVHPWQKNIFQVFFWTSNLMVEMKSLQQLFQSHPILTEVLMREKKIWEGFHFDSGKSKTSLPCPYNFLNDFLSIFHSHNSYWSNVVRDQVVVGIMIAAGKKRPRLKFWYEVLCLIFIDKMNVVGSTQHQWEGYTKKMLHQLLVGMDDFEPNIGIILMAATTLLDIFDPALTRPGRIVMYVVPISDGRGRPESLEFYLQDKSLVANIDVNGTIKFDLANLVNMEALKAAVEGVHKMTDPQLEFTKNKIIINKIGVTTVQWIYHRGRKIIFVELIHEENPIIIHEFFVSASSYFWDGYWRKHPLKKIHTEVALLKHIYPYWSLVYSSLGLSLLELVSGASFYGATLAFFPLTLHTKGGITNLLSWFFDRDYVPADKGGYLAGRLFKQCATGTSWATSADGASWATSADGASWATSVDGTSWATSVDGISFATSDGIPLATSSDGMSLATSTDGNSLVTLTDGTDDISFLTSVDGISLTTSFPLAISSDGISVLTSFDGISLAASFPLATSSDGFTWATSFSLAASSNHHQMGLHLKLHQIEIHRPFHQMDPLHQIHSTKAATGISLAEPSTIFIDSAMLAVIIEYLPPVKNARDHFSCPTSAR</sequence>
<dbReference type="PANTHER" id="PTHR23076">
    <property type="entry name" value="METALLOPROTEASE M41 FTSH"/>
    <property type="match status" value="1"/>
</dbReference>
<evidence type="ECO:0000313" key="2">
    <source>
        <dbReference type="EMBL" id="KAF4357721.1"/>
    </source>
</evidence>
<dbReference type="EMBL" id="JAATIP010000143">
    <property type="protein sequence ID" value="KAF4367301.1"/>
    <property type="molecule type" value="Genomic_DNA"/>
</dbReference>
<dbReference type="AlphaFoldDB" id="A0A7J6EH85"/>
<keyword evidence="5" id="KW-1185">Reference proteome</keyword>
<dbReference type="Proteomes" id="UP000525078">
    <property type="component" value="Unassembled WGS sequence"/>
</dbReference>
<accession>A0A7J6EH85</accession>